<sequence>MCTSLDESLSLGGRLLARGVAHPRPPARAVDQNRLICRAEYSCGNQTKLLKHLGLAKSIALVSSRRDFTSTSASQREAPPAERGFVKLGSS</sequence>
<feature type="region of interest" description="Disordered" evidence="1">
    <location>
        <begin position="68"/>
        <end position="91"/>
    </location>
</feature>
<evidence type="ECO:0000313" key="2">
    <source>
        <dbReference type="EMBL" id="PLW07792.1"/>
    </source>
</evidence>
<evidence type="ECO:0000313" key="3">
    <source>
        <dbReference type="EMBL" id="PLW27047.1"/>
    </source>
</evidence>
<keyword evidence="4" id="KW-1185">Reference proteome</keyword>
<dbReference type="EMBL" id="PGCJ01000507">
    <property type="protein sequence ID" value="PLW27047.1"/>
    <property type="molecule type" value="Genomic_DNA"/>
</dbReference>
<comment type="caution">
    <text evidence="2">The sequence shown here is derived from an EMBL/GenBank/DDBJ whole genome shotgun (WGS) entry which is preliminary data.</text>
</comment>
<evidence type="ECO:0000256" key="1">
    <source>
        <dbReference type="SAM" id="MobiDB-lite"/>
    </source>
</evidence>
<protein>
    <submittedName>
        <fullName evidence="2">Uncharacterized protein</fullName>
    </submittedName>
</protein>
<gene>
    <name evidence="3" type="ORF">PCANC_22052</name>
    <name evidence="2" type="ORF">PCANC_24222</name>
</gene>
<dbReference type="Proteomes" id="UP000235388">
    <property type="component" value="Unassembled WGS sequence"/>
</dbReference>
<accession>A0A2N5S3I5</accession>
<organism evidence="2 4">
    <name type="scientific">Puccinia coronata f. sp. avenae</name>
    <dbReference type="NCBI Taxonomy" id="200324"/>
    <lineage>
        <taxon>Eukaryota</taxon>
        <taxon>Fungi</taxon>
        <taxon>Dikarya</taxon>
        <taxon>Basidiomycota</taxon>
        <taxon>Pucciniomycotina</taxon>
        <taxon>Pucciniomycetes</taxon>
        <taxon>Pucciniales</taxon>
        <taxon>Pucciniaceae</taxon>
        <taxon>Puccinia</taxon>
    </lineage>
</organism>
<name>A0A2N5S3I5_9BASI</name>
<dbReference type="EMBL" id="PGCJ01001202">
    <property type="protein sequence ID" value="PLW07792.1"/>
    <property type="molecule type" value="Genomic_DNA"/>
</dbReference>
<dbReference type="AlphaFoldDB" id="A0A2N5S3I5"/>
<reference evidence="2 4" key="1">
    <citation type="submission" date="2017-11" db="EMBL/GenBank/DDBJ databases">
        <title>De novo assembly and phasing of dikaryotic genomes from two isolates of Puccinia coronata f. sp. avenae, the causal agent of oat crown rust.</title>
        <authorList>
            <person name="Miller M.E."/>
            <person name="Zhang Y."/>
            <person name="Omidvar V."/>
            <person name="Sperschneider J."/>
            <person name="Schwessinger B."/>
            <person name="Raley C."/>
            <person name="Palmer J.M."/>
            <person name="Garnica D."/>
            <person name="Upadhyaya N."/>
            <person name="Rathjen J."/>
            <person name="Taylor J.M."/>
            <person name="Park R.F."/>
            <person name="Dodds P.N."/>
            <person name="Hirsch C.D."/>
            <person name="Kianian S.F."/>
            <person name="Figueroa M."/>
        </authorList>
    </citation>
    <scope>NUCLEOTIDE SEQUENCE [LARGE SCALE GENOMIC DNA]</scope>
    <source>
        <strain evidence="2">12NC29</strain>
    </source>
</reference>
<evidence type="ECO:0000313" key="4">
    <source>
        <dbReference type="Proteomes" id="UP000235388"/>
    </source>
</evidence>
<proteinExistence type="predicted"/>